<dbReference type="PANTHER" id="PTHR35276:SF1">
    <property type="entry name" value="TRNA (MNM(5)S(2)U34)-METHYLTRANSFERASE, CHLOROPLASTIC"/>
    <property type="match status" value="1"/>
</dbReference>
<dbReference type="InterPro" id="IPR010719">
    <property type="entry name" value="MnmM_MeTrfase"/>
</dbReference>
<evidence type="ECO:0000313" key="2">
    <source>
        <dbReference type="Proteomes" id="UP001519272"/>
    </source>
</evidence>
<proteinExistence type="predicted"/>
<comment type="caution">
    <text evidence="1">The sequence shown here is derived from an EMBL/GenBank/DDBJ whole genome shotgun (WGS) entry which is preliminary data.</text>
</comment>
<dbReference type="PANTHER" id="PTHR35276">
    <property type="entry name" value="S-ADENOSYL-L-METHIONINE-DEPENDENT METHYLTRANSFERASES SUPERFAMILY PROTEIN"/>
    <property type="match status" value="1"/>
</dbReference>
<dbReference type="Proteomes" id="UP001519272">
    <property type="component" value="Unassembled WGS sequence"/>
</dbReference>
<organism evidence="1 2">
    <name type="scientific">Paenibacillus turicensis</name>
    <dbReference type="NCBI Taxonomy" id="160487"/>
    <lineage>
        <taxon>Bacteria</taxon>
        <taxon>Bacillati</taxon>
        <taxon>Bacillota</taxon>
        <taxon>Bacilli</taxon>
        <taxon>Bacillales</taxon>
        <taxon>Paenibacillaceae</taxon>
        <taxon>Paenibacillus</taxon>
    </lineage>
</organism>
<dbReference type="CDD" id="cd02440">
    <property type="entry name" value="AdoMet_MTases"/>
    <property type="match status" value="1"/>
</dbReference>
<dbReference type="RefSeq" id="WP_210088837.1">
    <property type="nucleotide sequence ID" value="NZ_JAGGKG010000007.1"/>
</dbReference>
<evidence type="ECO:0000313" key="1">
    <source>
        <dbReference type="EMBL" id="MBP1905200.1"/>
    </source>
</evidence>
<gene>
    <name evidence="1" type="ORF">J2Z32_001828</name>
</gene>
<keyword evidence="2" id="KW-1185">Reference proteome</keyword>
<sequence>MGFISVLSFAQKQISERLQPGDIAVDATAGTGADTLFLAKICGKRGKVFAFDIQQSALEQTGARLQQAEASIAEVQLILGSHAEMQMSLPSEVIGKVSAIMFNLGYLPSQEADQSIITLTESTLTALETSLNILKPRGIITIVLYPGHAGGDQEAVSVETWAASLPPSKGQAIMYKQLQRPTAPYLIAIEKKC</sequence>
<accession>A0ABS4FRM9</accession>
<dbReference type="Pfam" id="PF06962">
    <property type="entry name" value="rRNA_methylase"/>
    <property type="match status" value="1"/>
</dbReference>
<name>A0ABS4FRM9_9BACL</name>
<reference evidence="1 2" key="1">
    <citation type="submission" date="2021-03" db="EMBL/GenBank/DDBJ databases">
        <title>Genomic Encyclopedia of Type Strains, Phase IV (KMG-IV): sequencing the most valuable type-strain genomes for metagenomic binning, comparative biology and taxonomic classification.</title>
        <authorList>
            <person name="Goeker M."/>
        </authorList>
    </citation>
    <scope>NUCLEOTIDE SEQUENCE [LARGE SCALE GENOMIC DNA]</scope>
    <source>
        <strain evidence="1 2">DSM 14349</strain>
    </source>
</reference>
<protein>
    <submittedName>
        <fullName evidence="1">tRNA G37 N-methylase Trm5</fullName>
    </submittedName>
</protein>
<dbReference type="InterPro" id="IPR029063">
    <property type="entry name" value="SAM-dependent_MTases_sf"/>
</dbReference>
<dbReference type="EMBL" id="JAGGKG010000007">
    <property type="protein sequence ID" value="MBP1905200.1"/>
    <property type="molecule type" value="Genomic_DNA"/>
</dbReference>
<dbReference type="SUPFAM" id="SSF53335">
    <property type="entry name" value="S-adenosyl-L-methionine-dependent methyltransferases"/>
    <property type="match status" value="1"/>
</dbReference>
<dbReference type="Gene3D" id="3.40.50.150">
    <property type="entry name" value="Vaccinia Virus protein VP39"/>
    <property type="match status" value="1"/>
</dbReference>